<dbReference type="PANTHER" id="PTHR47642:SF5">
    <property type="entry name" value="ATP-DEPENDENT DNA HELICASE"/>
    <property type="match status" value="1"/>
</dbReference>
<evidence type="ECO:0000259" key="3">
    <source>
        <dbReference type="Pfam" id="PF05970"/>
    </source>
</evidence>
<protein>
    <recommendedName>
        <fullName evidence="1">ATP-dependent DNA helicase</fullName>
        <ecNumber evidence="1">5.6.2.3</ecNumber>
    </recommendedName>
</protein>
<feature type="domain" description="DNA helicase Pif1-like DEAD-box helicase" evidence="3">
    <location>
        <begin position="269"/>
        <end position="432"/>
    </location>
</feature>
<dbReference type="InterPro" id="IPR027417">
    <property type="entry name" value="P-loop_NTPase"/>
</dbReference>
<proteinExistence type="inferred from homology"/>
<dbReference type="InterPro" id="IPR051055">
    <property type="entry name" value="PIF1_helicase"/>
</dbReference>
<dbReference type="InterPro" id="IPR010285">
    <property type="entry name" value="DNA_helicase_pif1-like_DEAD"/>
</dbReference>
<dbReference type="GO" id="GO:0005524">
    <property type="term" value="F:ATP binding"/>
    <property type="evidence" value="ECO:0007669"/>
    <property type="project" value="UniProtKB-KW"/>
</dbReference>
<reference evidence="4 5" key="1">
    <citation type="submission" date="2020-11" db="EMBL/GenBank/DDBJ databases">
        <authorList>
            <person name="Wallbank WR R."/>
            <person name="Pardo Diaz C."/>
            <person name="Kozak K."/>
            <person name="Martin S."/>
            <person name="Jiggins C."/>
            <person name="Moest M."/>
            <person name="Warren A I."/>
            <person name="Generalovic N T."/>
            <person name="Byers J.R.P. K."/>
            <person name="Montejo-Kovacevich G."/>
            <person name="Yen C E."/>
        </authorList>
    </citation>
    <scope>NUCLEOTIDE SEQUENCE [LARGE SCALE GENOMIC DNA]</scope>
</reference>
<dbReference type="EC" id="5.6.2.3" evidence="1"/>
<dbReference type="AlphaFoldDB" id="A0A7R8UVX9"/>
<sequence length="468" mass="53787">MSVATVDVVYIPTVWPHERQKARKRKIVMDRERLNENSTDIWTETMIQRYDDRPTELKSICLAYFVAWYTVVGNRKRKSRGNDDNEECSEDDSDENDIDDVNTYSVTYRKRDRCRVIRYRSYETDDIVNYKREMVMLYIPFRCEAVEILDRNAFMDAKEAEIMEKRKQYESNIDIEHVVEELWRMCKEFDDEDPLGARNQREEFVTSIIQGGVENVDDFNVSSIVTSVSAVRRRSNVMTEADFCRMMRSTNSGPREILLEPIHRLHTPNSEPIQVFFTGPAGSGKTTVQHNSLNNAFVACASTGKAAVNILGVTSNSAFKITQSRRFGTMSRDILQNYRNMFVGVKFVIIDEVSMIGSDVLHKINLRLQEITGTHDQPFGNMNIVFCGDFHQLPPVNATPVYRTPRNIIGGAVLWQSLNYYTLQQVMRQSDVTFSAYLLKLATESDSTLMKLSAVSRDLEPKSGAIRT</sequence>
<keyword evidence="5" id="KW-1185">Reference proteome</keyword>
<dbReference type="GO" id="GO:0006310">
    <property type="term" value="P:DNA recombination"/>
    <property type="evidence" value="ECO:0007669"/>
    <property type="project" value="UniProtKB-KW"/>
</dbReference>
<evidence type="ECO:0000256" key="2">
    <source>
        <dbReference type="SAM" id="MobiDB-lite"/>
    </source>
</evidence>
<comment type="catalytic activity">
    <reaction evidence="1">
        <text>ATP + H2O = ADP + phosphate + H(+)</text>
        <dbReference type="Rhea" id="RHEA:13065"/>
        <dbReference type="ChEBI" id="CHEBI:15377"/>
        <dbReference type="ChEBI" id="CHEBI:15378"/>
        <dbReference type="ChEBI" id="CHEBI:30616"/>
        <dbReference type="ChEBI" id="CHEBI:43474"/>
        <dbReference type="ChEBI" id="CHEBI:456216"/>
        <dbReference type="EC" id="5.6.2.3"/>
    </reaction>
</comment>
<dbReference type="Pfam" id="PF05970">
    <property type="entry name" value="PIF1"/>
    <property type="match status" value="1"/>
</dbReference>
<gene>
    <name evidence="4" type="ORF">HERILL_LOCUS10261</name>
</gene>
<keyword evidence="1" id="KW-0233">DNA recombination</keyword>
<dbReference type="Proteomes" id="UP000594454">
    <property type="component" value="Chromosome 4"/>
</dbReference>
<keyword evidence="1" id="KW-0347">Helicase</keyword>
<keyword evidence="1" id="KW-0234">DNA repair</keyword>
<keyword evidence="1" id="KW-0547">Nucleotide-binding</keyword>
<dbReference type="GO" id="GO:0043139">
    <property type="term" value="F:5'-3' DNA helicase activity"/>
    <property type="evidence" value="ECO:0007669"/>
    <property type="project" value="UniProtKB-EC"/>
</dbReference>
<dbReference type="GO" id="GO:0006281">
    <property type="term" value="P:DNA repair"/>
    <property type="evidence" value="ECO:0007669"/>
    <property type="project" value="UniProtKB-KW"/>
</dbReference>
<evidence type="ECO:0000256" key="1">
    <source>
        <dbReference type="RuleBase" id="RU363044"/>
    </source>
</evidence>
<dbReference type="EMBL" id="LR899012">
    <property type="protein sequence ID" value="CAD7087561.1"/>
    <property type="molecule type" value="Genomic_DNA"/>
</dbReference>
<evidence type="ECO:0000313" key="4">
    <source>
        <dbReference type="EMBL" id="CAD7087561.1"/>
    </source>
</evidence>
<keyword evidence="1" id="KW-0378">Hydrolase</keyword>
<evidence type="ECO:0000313" key="5">
    <source>
        <dbReference type="Proteomes" id="UP000594454"/>
    </source>
</evidence>
<dbReference type="InParanoid" id="A0A7R8UVX9"/>
<dbReference type="GO" id="GO:0016787">
    <property type="term" value="F:hydrolase activity"/>
    <property type="evidence" value="ECO:0007669"/>
    <property type="project" value="UniProtKB-KW"/>
</dbReference>
<name>A0A7R8UVX9_HERIL</name>
<dbReference type="OrthoDB" id="10036850at2759"/>
<dbReference type="SUPFAM" id="SSF52540">
    <property type="entry name" value="P-loop containing nucleoside triphosphate hydrolases"/>
    <property type="match status" value="1"/>
</dbReference>
<dbReference type="Gene3D" id="3.40.50.300">
    <property type="entry name" value="P-loop containing nucleotide triphosphate hydrolases"/>
    <property type="match status" value="1"/>
</dbReference>
<feature type="compositionally biased region" description="Acidic residues" evidence="2">
    <location>
        <begin position="84"/>
        <end position="96"/>
    </location>
</feature>
<keyword evidence="1" id="KW-0067">ATP-binding</keyword>
<keyword evidence="1" id="KW-0227">DNA damage</keyword>
<dbReference type="PANTHER" id="PTHR47642">
    <property type="entry name" value="ATP-DEPENDENT DNA HELICASE"/>
    <property type="match status" value="1"/>
</dbReference>
<dbReference type="GO" id="GO:0000723">
    <property type="term" value="P:telomere maintenance"/>
    <property type="evidence" value="ECO:0007669"/>
    <property type="project" value="InterPro"/>
</dbReference>
<comment type="similarity">
    <text evidence="1">Belongs to the helicase family.</text>
</comment>
<accession>A0A7R8UVX9</accession>
<feature type="region of interest" description="Disordered" evidence="2">
    <location>
        <begin position="77"/>
        <end position="96"/>
    </location>
</feature>
<comment type="cofactor">
    <cofactor evidence="1">
        <name>Mg(2+)</name>
        <dbReference type="ChEBI" id="CHEBI:18420"/>
    </cofactor>
</comment>
<organism evidence="4 5">
    <name type="scientific">Hermetia illucens</name>
    <name type="common">Black soldier fly</name>
    <dbReference type="NCBI Taxonomy" id="343691"/>
    <lineage>
        <taxon>Eukaryota</taxon>
        <taxon>Metazoa</taxon>
        <taxon>Ecdysozoa</taxon>
        <taxon>Arthropoda</taxon>
        <taxon>Hexapoda</taxon>
        <taxon>Insecta</taxon>
        <taxon>Pterygota</taxon>
        <taxon>Neoptera</taxon>
        <taxon>Endopterygota</taxon>
        <taxon>Diptera</taxon>
        <taxon>Brachycera</taxon>
        <taxon>Stratiomyomorpha</taxon>
        <taxon>Stratiomyidae</taxon>
        <taxon>Hermetiinae</taxon>
        <taxon>Hermetia</taxon>
    </lineage>
</organism>